<sequence>MVKLNEQKRMTYAKQIYDLLKSGDVEQFREWFLALHPTDQADIFIELAIEARQKVYQFLSPNEFAEVFEGLEKKEQMYVFKELDPTYGSAMLNDMYADDVVTFLSFLSEKEVTAILDSMEESEASEVRELLSYEPETAGAIMTKEFIRVSAVETVAEVIGRLRKEAPDAETIYYLYVVDEREKLVGVVSLRDLITSEETDLVQDVMSREVVSVSAKTDQEDVARLIKKYDFLAAPVISSEGKLVGIVTVDDIIDILEEEATEDLGEFSASKGATDVDVSSFQAAKKRAPWIILLMFFGLITAEVIGQFEETLEAIVLLAAFIPLLMDSAGNTGTQSLAVAVRGLALGTVERDGVWKMLKRELGTGLMLGFICMLVIAGIVTVMHGNMMLAFIVGISIFLTLSIATIIGTIVPLIINKMKLDPAIASGPFITTVNDILGLLIYFSIATALLEYL</sequence>
<keyword evidence="5 9" id="KW-0460">Magnesium</keyword>
<dbReference type="InterPro" id="IPR000644">
    <property type="entry name" value="CBS_dom"/>
</dbReference>
<dbReference type="Gene3D" id="1.25.60.10">
    <property type="entry name" value="MgtE N-terminal domain-like"/>
    <property type="match status" value="1"/>
</dbReference>
<evidence type="ECO:0000256" key="7">
    <source>
        <dbReference type="ARBA" id="ARBA00023136"/>
    </source>
</evidence>
<dbReference type="Pfam" id="PF00571">
    <property type="entry name" value="CBS"/>
    <property type="match status" value="2"/>
</dbReference>
<evidence type="ECO:0000256" key="1">
    <source>
        <dbReference type="ARBA" id="ARBA00004141"/>
    </source>
</evidence>
<protein>
    <recommendedName>
        <fullName evidence="9">Magnesium transporter MgtE</fullName>
    </recommendedName>
</protein>
<dbReference type="InterPro" id="IPR006668">
    <property type="entry name" value="Mg_transptr_MgtE_intracell_dom"/>
</dbReference>
<dbReference type="RefSeq" id="WP_075681258.1">
    <property type="nucleotide sequence ID" value="NZ_CP117835.1"/>
</dbReference>
<accession>A0AAJ2NNZ7</accession>
<feature type="transmembrane region" description="Helical" evidence="9">
    <location>
        <begin position="290"/>
        <end position="308"/>
    </location>
</feature>
<dbReference type="Gene3D" id="1.10.357.20">
    <property type="entry name" value="SLC41 divalent cation transporters, integral membrane domain"/>
    <property type="match status" value="1"/>
</dbReference>
<gene>
    <name evidence="11" type="primary">mgtE</name>
    <name evidence="11" type="ORF">RYX45_11330</name>
</gene>
<dbReference type="InterPro" id="IPR006669">
    <property type="entry name" value="MgtE_transporter"/>
</dbReference>
<dbReference type="InterPro" id="IPR046342">
    <property type="entry name" value="CBS_dom_sf"/>
</dbReference>
<dbReference type="PANTHER" id="PTHR43773:SF1">
    <property type="entry name" value="MAGNESIUM TRANSPORTER MGTE"/>
    <property type="match status" value="1"/>
</dbReference>
<feature type="transmembrane region" description="Helical" evidence="9">
    <location>
        <begin position="427"/>
        <end position="450"/>
    </location>
</feature>
<comment type="caution">
    <text evidence="11">The sequence shown here is derived from an EMBL/GenBank/DDBJ whole genome shotgun (WGS) entry which is preliminary data.</text>
</comment>
<evidence type="ECO:0000256" key="6">
    <source>
        <dbReference type="ARBA" id="ARBA00022989"/>
    </source>
</evidence>
<dbReference type="CDD" id="cd04606">
    <property type="entry name" value="CBS_pair_Mg_transporter"/>
    <property type="match status" value="1"/>
</dbReference>
<dbReference type="NCBIfam" id="TIGR00400">
    <property type="entry name" value="mgtE"/>
    <property type="match status" value="1"/>
</dbReference>
<keyword evidence="8" id="KW-0129">CBS domain</keyword>
<dbReference type="SMART" id="SM00924">
    <property type="entry name" value="MgtE_N"/>
    <property type="match status" value="1"/>
</dbReference>
<evidence type="ECO:0000256" key="4">
    <source>
        <dbReference type="ARBA" id="ARBA00022692"/>
    </source>
</evidence>
<dbReference type="EMBL" id="JAWJAY010000002">
    <property type="protein sequence ID" value="MDV2885772.1"/>
    <property type="molecule type" value="Genomic_DNA"/>
</dbReference>
<name>A0AAJ2NNZ7_ALKPS</name>
<feature type="domain" description="CBS" evidence="10">
    <location>
        <begin position="142"/>
        <end position="205"/>
    </location>
</feature>
<feature type="transmembrane region" description="Helical" evidence="9">
    <location>
        <begin position="389"/>
        <end position="415"/>
    </location>
</feature>
<dbReference type="InterPro" id="IPR036739">
    <property type="entry name" value="SLC41_membr_dom_sf"/>
</dbReference>
<evidence type="ECO:0000256" key="5">
    <source>
        <dbReference type="ARBA" id="ARBA00022842"/>
    </source>
</evidence>
<keyword evidence="9" id="KW-0479">Metal-binding</keyword>
<dbReference type="InterPro" id="IPR006667">
    <property type="entry name" value="SLC41_membr_dom"/>
</dbReference>
<dbReference type="SUPFAM" id="SSF54631">
    <property type="entry name" value="CBS-domain pair"/>
    <property type="match status" value="1"/>
</dbReference>
<dbReference type="Pfam" id="PF03448">
    <property type="entry name" value="MgtE_N"/>
    <property type="match status" value="1"/>
</dbReference>
<dbReference type="GO" id="GO:0015095">
    <property type="term" value="F:magnesium ion transmembrane transporter activity"/>
    <property type="evidence" value="ECO:0007669"/>
    <property type="project" value="UniProtKB-UniRule"/>
</dbReference>
<dbReference type="SUPFAM" id="SSF158791">
    <property type="entry name" value="MgtE N-terminal domain-like"/>
    <property type="match status" value="1"/>
</dbReference>
<comment type="function">
    <text evidence="9">Acts as a magnesium transporter.</text>
</comment>
<dbReference type="Gene3D" id="3.10.580.10">
    <property type="entry name" value="CBS-domain"/>
    <property type="match status" value="1"/>
</dbReference>
<proteinExistence type="inferred from homology"/>
<dbReference type="GO" id="GO:0005886">
    <property type="term" value="C:plasma membrane"/>
    <property type="evidence" value="ECO:0007669"/>
    <property type="project" value="UniProtKB-SubCell"/>
</dbReference>
<evidence type="ECO:0000256" key="9">
    <source>
        <dbReference type="RuleBase" id="RU362011"/>
    </source>
</evidence>
<dbReference type="Proteomes" id="UP001285636">
    <property type="component" value="Unassembled WGS sequence"/>
</dbReference>
<evidence type="ECO:0000313" key="12">
    <source>
        <dbReference type="Proteomes" id="UP001285636"/>
    </source>
</evidence>
<comment type="subunit">
    <text evidence="9">Homodimer.</text>
</comment>
<evidence type="ECO:0000313" key="11">
    <source>
        <dbReference type="EMBL" id="MDV2885772.1"/>
    </source>
</evidence>
<dbReference type="SUPFAM" id="SSF161093">
    <property type="entry name" value="MgtE membrane domain-like"/>
    <property type="match status" value="1"/>
</dbReference>
<dbReference type="PANTHER" id="PTHR43773">
    <property type="entry name" value="MAGNESIUM TRANSPORTER MGTE"/>
    <property type="match status" value="1"/>
</dbReference>
<reference evidence="11" key="1">
    <citation type="submission" date="2023-10" db="EMBL/GenBank/DDBJ databases">
        <title>Screening of Alkalihalophilus pseudofirmusBZ-TG-HK211 and Its Alleviation of Salt Stress on Rapeseed Growth.</title>
        <authorList>
            <person name="Zhao B."/>
            <person name="Guo T."/>
        </authorList>
    </citation>
    <scope>NUCLEOTIDE SEQUENCE</scope>
    <source>
        <strain evidence="11">BZ-TG-HK211</strain>
    </source>
</reference>
<dbReference type="InterPro" id="IPR038076">
    <property type="entry name" value="MgtE_N_sf"/>
</dbReference>
<feature type="transmembrane region" description="Helical" evidence="9">
    <location>
        <begin position="362"/>
        <end position="383"/>
    </location>
</feature>
<keyword evidence="6 9" id="KW-1133">Transmembrane helix</keyword>
<organism evidence="11 12">
    <name type="scientific">Alkalihalophilus pseudofirmus</name>
    <name type="common">Bacillus pseudofirmus</name>
    <dbReference type="NCBI Taxonomy" id="79885"/>
    <lineage>
        <taxon>Bacteria</taxon>
        <taxon>Bacillati</taxon>
        <taxon>Bacillota</taxon>
        <taxon>Bacilli</taxon>
        <taxon>Bacillales</taxon>
        <taxon>Bacillaceae</taxon>
        <taxon>Alkalihalophilus</taxon>
    </lineage>
</organism>
<dbReference type="Pfam" id="PF01769">
    <property type="entry name" value="MgtE"/>
    <property type="match status" value="1"/>
</dbReference>
<dbReference type="GO" id="GO:0046872">
    <property type="term" value="F:metal ion binding"/>
    <property type="evidence" value="ECO:0007669"/>
    <property type="project" value="UniProtKB-KW"/>
</dbReference>
<evidence type="ECO:0000259" key="10">
    <source>
        <dbReference type="PROSITE" id="PS51371"/>
    </source>
</evidence>
<feature type="domain" description="CBS" evidence="10">
    <location>
        <begin position="206"/>
        <end position="264"/>
    </location>
</feature>
<keyword evidence="9" id="KW-1003">Cell membrane</keyword>
<keyword evidence="4 9" id="KW-0812">Transmembrane</keyword>
<comment type="caution">
    <text evidence="9">Lacks conserved residue(s) required for the propagation of feature annotation.</text>
</comment>
<comment type="subcellular location">
    <subcellularLocation>
        <location evidence="9">Cell membrane</location>
        <topology evidence="9">Multi-pass membrane protein</topology>
    </subcellularLocation>
    <subcellularLocation>
        <location evidence="1">Membrane</location>
        <topology evidence="1">Multi-pass membrane protein</topology>
    </subcellularLocation>
</comment>
<keyword evidence="3 9" id="KW-0813">Transport</keyword>
<keyword evidence="7 9" id="KW-0472">Membrane</keyword>
<comment type="similarity">
    <text evidence="2 9">Belongs to the SLC41A transporter family.</text>
</comment>
<evidence type="ECO:0000256" key="2">
    <source>
        <dbReference type="ARBA" id="ARBA00009749"/>
    </source>
</evidence>
<evidence type="ECO:0000256" key="8">
    <source>
        <dbReference type="PROSITE-ProRule" id="PRU00703"/>
    </source>
</evidence>
<dbReference type="PROSITE" id="PS51371">
    <property type="entry name" value="CBS"/>
    <property type="match status" value="2"/>
</dbReference>
<evidence type="ECO:0000256" key="3">
    <source>
        <dbReference type="ARBA" id="ARBA00022448"/>
    </source>
</evidence>
<dbReference type="SMART" id="SM00116">
    <property type="entry name" value="CBS"/>
    <property type="match status" value="2"/>
</dbReference>
<dbReference type="AlphaFoldDB" id="A0AAJ2NNZ7"/>